<evidence type="ECO:0000313" key="6">
    <source>
        <dbReference type="EMBL" id="TMQ58286.1"/>
    </source>
</evidence>
<dbReference type="AlphaFoldDB" id="A0A538T3S9"/>
<comment type="similarity">
    <text evidence="1">Belongs to the GSP E family.</text>
</comment>
<dbReference type="GO" id="GO:0005886">
    <property type="term" value="C:plasma membrane"/>
    <property type="evidence" value="ECO:0007669"/>
    <property type="project" value="TreeGrafter"/>
</dbReference>
<dbReference type="FunFam" id="3.30.300.160:FF:000002">
    <property type="entry name" value="Type II secretion system protein E"/>
    <property type="match status" value="1"/>
</dbReference>
<dbReference type="PANTHER" id="PTHR30258">
    <property type="entry name" value="TYPE II SECRETION SYSTEM PROTEIN GSPE-RELATED"/>
    <property type="match status" value="1"/>
</dbReference>
<dbReference type="Gene3D" id="3.30.300.160">
    <property type="entry name" value="Type II secretion system, protein E, N-terminal domain"/>
    <property type="match status" value="1"/>
</dbReference>
<accession>A0A538T3S9</accession>
<dbReference type="InterPro" id="IPR007831">
    <property type="entry name" value="T2SS_GspE_N"/>
</dbReference>
<feature type="region of interest" description="Disordered" evidence="4">
    <location>
        <begin position="573"/>
        <end position="612"/>
    </location>
</feature>
<dbReference type="InterPro" id="IPR001482">
    <property type="entry name" value="T2SS/T4SS_dom"/>
</dbReference>
<keyword evidence="3" id="KW-0067">ATP-binding</keyword>
<dbReference type="CDD" id="cd01129">
    <property type="entry name" value="PulE-GspE-like"/>
    <property type="match status" value="1"/>
</dbReference>
<dbReference type="EMBL" id="VBOS01000085">
    <property type="protein sequence ID" value="TMQ58286.1"/>
    <property type="molecule type" value="Genomic_DNA"/>
</dbReference>
<feature type="domain" description="Bacterial type II secretion system protein E" evidence="5">
    <location>
        <begin position="389"/>
        <end position="403"/>
    </location>
</feature>
<dbReference type="InterPro" id="IPR003593">
    <property type="entry name" value="AAA+_ATPase"/>
</dbReference>
<dbReference type="SUPFAM" id="SSF52540">
    <property type="entry name" value="P-loop containing nucleoside triphosphate hydrolases"/>
    <property type="match status" value="1"/>
</dbReference>
<dbReference type="FunFam" id="3.30.450.90:FF:000001">
    <property type="entry name" value="Type II secretion system ATPase GspE"/>
    <property type="match status" value="1"/>
</dbReference>
<gene>
    <name evidence="6" type="ORF">E6K72_02825</name>
</gene>
<evidence type="ECO:0000256" key="4">
    <source>
        <dbReference type="SAM" id="MobiDB-lite"/>
    </source>
</evidence>
<evidence type="ECO:0000256" key="1">
    <source>
        <dbReference type="ARBA" id="ARBA00006611"/>
    </source>
</evidence>
<evidence type="ECO:0000256" key="2">
    <source>
        <dbReference type="ARBA" id="ARBA00022741"/>
    </source>
</evidence>
<sequence>MARDHKRLGDLLLEKKRITEDALATAIAEQKRSGQLLGATLVKMGLVTEEDLLALLQEQLSLPLVDLRVVVVDEQVLACIREELAKKYLAIPIEIEGRSTLVVAMADPLNVAALEDLRFHSGMFIKPVLASPTHIQEAIERFYHMDRSMGELLHNIISKEDEVAVAAVNEEEEVEAADALRAEAEGRPIVRLTNWLLSRAVEERASDVHIEPQDHDLVVRFRVDGLLREVQKLPKWTQGSIVSRIKVLSNMDIAEKRAPQDGRLVLQIANQRVDMRVSTLPVAHGEKAVLRVVPQSTRLVGLGDLGFQTDDLERFQRYLDRPQGIVLVTGPTGSGKTTLLYAALREIQDETLNIVTVEDPVEILVPGINQVQVDEKGKKSFPTALRAILRQDPDVVMIGEIRDKETAQIAFRASVTGHLVLSTVHTNDAAGAVTRLIDLGLEPFMVASSLVGVVSVRLVRKLCPRCKEAYETGAASLNRFAPTRGEKGSVTLYRARGCKHCNESGYHGRTGIFEVLDVDDAVRGLVLGNSSDHAIRQAAIEAGMRSIGEDGLKKVLAGDTTLDEVTRAWCRSTRTAPSAASSSASTARAAGVASAPSGHSARSAGPRAPARP</sequence>
<protein>
    <submittedName>
        <fullName evidence="6">Type II secretion system protein GspE</fullName>
    </submittedName>
</protein>
<dbReference type="InterPro" id="IPR037257">
    <property type="entry name" value="T2SS_E_N_sf"/>
</dbReference>
<dbReference type="FunFam" id="3.40.50.300:FF:000398">
    <property type="entry name" value="Type IV pilus assembly ATPase PilB"/>
    <property type="match status" value="1"/>
</dbReference>
<dbReference type="Pfam" id="PF05157">
    <property type="entry name" value="MshEN"/>
    <property type="match status" value="1"/>
</dbReference>
<name>A0A538T3S9_UNCEI</name>
<dbReference type="Gene3D" id="3.30.450.90">
    <property type="match status" value="1"/>
</dbReference>
<evidence type="ECO:0000313" key="7">
    <source>
        <dbReference type="Proteomes" id="UP000317716"/>
    </source>
</evidence>
<keyword evidence="2" id="KW-0547">Nucleotide-binding</keyword>
<proteinExistence type="inferred from homology"/>
<dbReference type="GO" id="GO:0016887">
    <property type="term" value="F:ATP hydrolysis activity"/>
    <property type="evidence" value="ECO:0007669"/>
    <property type="project" value="TreeGrafter"/>
</dbReference>
<dbReference type="Pfam" id="PF00437">
    <property type="entry name" value="T2SSE"/>
    <property type="match status" value="1"/>
</dbReference>
<reference evidence="6 7" key="1">
    <citation type="journal article" date="2019" name="Nat. Microbiol.">
        <title>Mediterranean grassland soil C-N compound turnover is dependent on rainfall and depth, and is mediated by genomically divergent microorganisms.</title>
        <authorList>
            <person name="Diamond S."/>
            <person name="Andeer P.F."/>
            <person name="Li Z."/>
            <person name="Crits-Christoph A."/>
            <person name="Burstein D."/>
            <person name="Anantharaman K."/>
            <person name="Lane K.R."/>
            <person name="Thomas B.C."/>
            <person name="Pan C."/>
            <person name="Northen T.R."/>
            <person name="Banfield J.F."/>
        </authorList>
    </citation>
    <scope>NUCLEOTIDE SEQUENCE [LARGE SCALE GENOMIC DNA]</scope>
    <source>
        <strain evidence="6">WS_2</strain>
    </source>
</reference>
<dbReference type="Proteomes" id="UP000317716">
    <property type="component" value="Unassembled WGS sequence"/>
</dbReference>
<dbReference type="SUPFAM" id="SSF160246">
    <property type="entry name" value="EspE N-terminal domain-like"/>
    <property type="match status" value="1"/>
</dbReference>
<dbReference type="Gene3D" id="3.40.50.300">
    <property type="entry name" value="P-loop containing nucleotide triphosphate hydrolases"/>
    <property type="match status" value="1"/>
</dbReference>
<dbReference type="GO" id="GO:0005524">
    <property type="term" value="F:ATP binding"/>
    <property type="evidence" value="ECO:0007669"/>
    <property type="project" value="UniProtKB-KW"/>
</dbReference>
<organism evidence="6 7">
    <name type="scientific">Eiseniibacteriota bacterium</name>
    <dbReference type="NCBI Taxonomy" id="2212470"/>
    <lineage>
        <taxon>Bacteria</taxon>
        <taxon>Candidatus Eiseniibacteriota</taxon>
    </lineage>
</organism>
<evidence type="ECO:0000256" key="3">
    <source>
        <dbReference type="ARBA" id="ARBA00022840"/>
    </source>
</evidence>
<comment type="caution">
    <text evidence="6">The sequence shown here is derived from an EMBL/GenBank/DDBJ whole genome shotgun (WGS) entry which is preliminary data.</text>
</comment>
<evidence type="ECO:0000259" key="5">
    <source>
        <dbReference type="PROSITE" id="PS00662"/>
    </source>
</evidence>
<dbReference type="InterPro" id="IPR027417">
    <property type="entry name" value="P-loop_NTPase"/>
</dbReference>
<dbReference type="SMART" id="SM00382">
    <property type="entry name" value="AAA"/>
    <property type="match status" value="1"/>
</dbReference>
<dbReference type="PROSITE" id="PS00662">
    <property type="entry name" value="T2SP_E"/>
    <property type="match status" value="1"/>
</dbReference>
<dbReference type="PANTHER" id="PTHR30258:SF1">
    <property type="entry name" value="PROTEIN TRANSPORT PROTEIN HOFB HOMOLOG"/>
    <property type="match status" value="1"/>
</dbReference>